<dbReference type="InterPro" id="IPR013762">
    <property type="entry name" value="Integrase-like_cat_sf"/>
</dbReference>
<reference evidence="6 7" key="1">
    <citation type="submission" date="2019-09" db="EMBL/GenBank/DDBJ databases">
        <title>Investigation of probiotic properties of different lactic acid bacteria.</title>
        <authorList>
            <person name="Jaomanjaka F."/>
            <person name="Blanc P."/>
        </authorList>
    </citation>
    <scope>NUCLEOTIDE SEQUENCE [LARGE SCALE GENOMIC DNA]</scope>
    <source>
        <strain evidence="6 7">BIO6272</strain>
    </source>
</reference>
<dbReference type="RefSeq" id="WP_151495074.1">
    <property type="nucleotide sequence ID" value="NZ_JBBOJP010000049.1"/>
</dbReference>
<dbReference type="CDD" id="cd01189">
    <property type="entry name" value="INT_ICEBs1_C_like"/>
    <property type="match status" value="1"/>
</dbReference>
<dbReference type="InterPro" id="IPR028259">
    <property type="entry name" value="AP2-like_int_N"/>
</dbReference>
<dbReference type="InterPro" id="IPR002104">
    <property type="entry name" value="Integrase_catalytic"/>
</dbReference>
<dbReference type="Pfam" id="PF14659">
    <property type="entry name" value="Phage_int_SAM_3"/>
    <property type="match status" value="1"/>
</dbReference>
<dbReference type="Gene3D" id="1.10.150.130">
    <property type="match status" value="1"/>
</dbReference>
<sequence length="382" mass="43915">MPRRKDNEIYSYKLKSGKTKYGFKTYVGINKETGKPVKVTRQGFDSRKEAEQAKTKIKAGGAEKVASKQNQQRKTVDDIWNEYYATQKLSVRPSTLLRTTNLYKKIGSEFATAYIDSINIDHLQKWTDSCASKYVEYKPIVNLFRRLIKIAIFKGWTESNPFDKIIIPKSGKKSKTDSKDNYLEADELKEFLSAAKEISPKVYTFMIITAYLGLRRGEAFALQWDDLDFKNKLAHIRRTVTMTSTGAKSIGPTKTSDVYRRIDGVPMSDKLIIVLKDFREYDNVSNSKFIIHNRKGDYYNTTMAGLWLEKIYSKRPNLKKITMHGLRHTLASLLFETDSSITPQAVQYMLGHKDVKTTLNIYTSVTKKQKENLKRSVNGLKL</sequence>
<gene>
    <name evidence="6" type="ORF">F8251_01040</name>
</gene>
<dbReference type="Gene3D" id="1.10.443.10">
    <property type="entry name" value="Intergrase catalytic core"/>
    <property type="match status" value="1"/>
</dbReference>
<keyword evidence="3" id="KW-0238">DNA-binding</keyword>
<dbReference type="InterPro" id="IPR010998">
    <property type="entry name" value="Integrase_recombinase_N"/>
</dbReference>
<evidence type="ECO:0000313" key="6">
    <source>
        <dbReference type="EMBL" id="KAB1978314.1"/>
    </source>
</evidence>
<dbReference type="GO" id="GO:0006310">
    <property type="term" value="P:DNA recombination"/>
    <property type="evidence" value="ECO:0007669"/>
    <property type="project" value="UniProtKB-KW"/>
</dbReference>
<comment type="similarity">
    <text evidence="1">Belongs to the 'phage' integrase family.</text>
</comment>
<dbReference type="GO" id="GO:0003677">
    <property type="term" value="F:DNA binding"/>
    <property type="evidence" value="ECO:0007669"/>
    <property type="project" value="UniProtKB-KW"/>
</dbReference>
<dbReference type="PROSITE" id="PS51898">
    <property type="entry name" value="TYR_RECOMBINASE"/>
    <property type="match status" value="1"/>
</dbReference>
<evidence type="ECO:0000256" key="3">
    <source>
        <dbReference type="ARBA" id="ARBA00023125"/>
    </source>
</evidence>
<dbReference type="PANTHER" id="PTHR30629:SF2">
    <property type="entry name" value="PROPHAGE INTEGRASE INTS-RELATED"/>
    <property type="match status" value="1"/>
</dbReference>
<comment type="caution">
    <text evidence="6">The sequence shown here is derived from an EMBL/GenBank/DDBJ whole genome shotgun (WGS) entry which is preliminary data.</text>
</comment>
<accession>A0A6A1Z8Z2</accession>
<dbReference type="AlphaFoldDB" id="A0A6A1Z8Z2"/>
<evidence type="ECO:0000256" key="2">
    <source>
        <dbReference type="ARBA" id="ARBA00022908"/>
    </source>
</evidence>
<dbReference type="Pfam" id="PF00589">
    <property type="entry name" value="Phage_integrase"/>
    <property type="match status" value="1"/>
</dbReference>
<dbReference type="PANTHER" id="PTHR30629">
    <property type="entry name" value="PROPHAGE INTEGRASE"/>
    <property type="match status" value="1"/>
</dbReference>
<dbReference type="InterPro" id="IPR011010">
    <property type="entry name" value="DNA_brk_join_enz"/>
</dbReference>
<dbReference type="InterPro" id="IPR004107">
    <property type="entry name" value="Integrase_SAM-like_N"/>
</dbReference>
<keyword evidence="4" id="KW-0233">DNA recombination</keyword>
<dbReference type="EMBL" id="WBOB01000002">
    <property type="protein sequence ID" value="KAB1978314.1"/>
    <property type="molecule type" value="Genomic_DNA"/>
</dbReference>
<dbReference type="GO" id="GO:0015074">
    <property type="term" value="P:DNA integration"/>
    <property type="evidence" value="ECO:0007669"/>
    <property type="project" value="UniProtKB-KW"/>
</dbReference>
<feature type="domain" description="Tyr recombinase" evidence="5">
    <location>
        <begin position="178"/>
        <end position="375"/>
    </location>
</feature>
<protein>
    <submittedName>
        <fullName evidence="6">Site-specific integrase</fullName>
    </submittedName>
</protein>
<organism evidence="6 7">
    <name type="scientific">Lactobacillus crispatus</name>
    <dbReference type="NCBI Taxonomy" id="47770"/>
    <lineage>
        <taxon>Bacteria</taxon>
        <taxon>Bacillati</taxon>
        <taxon>Bacillota</taxon>
        <taxon>Bacilli</taxon>
        <taxon>Lactobacillales</taxon>
        <taxon>Lactobacillaceae</taxon>
        <taxon>Lactobacillus</taxon>
    </lineage>
</organism>
<dbReference type="SUPFAM" id="SSF56349">
    <property type="entry name" value="DNA breaking-rejoining enzymes"/>
    <property type="match status" value="1"/>
</dbReference>
<keyword evidence="2" id="KW-0229">DNA integration</keyword>
<evidence type="ECO:0000259" key="5">
    <source>
        <dbReference type="PROSITE" id="PS51898"/>
    </source>
</evidence>
<evidence type="ECO:0000256" key="1">
    <source>
        <dbReference type="ARBA" id="ARBA00008857"/>
    </source>
</evidence>
<dbReference type="InterPro" id="IPR050808">
    <property type="entry name" value="Phage_Integrase"/>
</dbReference>
<evidence type="ECO:0000313" key="7">
    <source>
        <dbReference type="Proteomes" id="UP000430323"/>
    </source>
</evidence>
<name>A0A6A1Z8Z2_9LACO</name>
<evidence type="ECO:0000256" key="4">
    <source>
        <dbReference type="ARBA" id="ARBA00023172"/>
    </source>
</evidence>
<dbReference type="Pfam" id="PF14657">
    <property type="entry name" value="Arm-DNA-bind_4"/>
    <property type="match status" value="1"/>
</dbReference>
<dbReference type="Proteomes" id="UP000430323">
    <property type="component" value="Unassembled WGS sequence"/>
</dbReference>
<proteinExistence type="inferred from homology"/>